<sequence length="175" mass="19344">MFFEMVATLVSGFAGAGVVLLLNKISGGRLPKWAMPVGAGLAMISTTIANEYAWYDRTQATLPEGMVVIHTVEKQTFYRPWTYVKPFTERFIALDEPSVRTHDARPSMRMVDTYFLGRWSAPEKMVMLADCDAGKRAPLIDGVSFDADGEISGVDWFAPEEGDPLLTAICKLEVS</sequence>
<evidence type="ECO:0000313" key="3">
    <source>
        <dbReference type="Proteomes" id="UP000315816"/>
    </source>
</evidence>
<comment type="caution">
    <text evidence="2">The sequence shown here is derived from an EMBL/GenBank/DDBJ whole genome shotgun (WGS) entry which is preliminary data.</text>
</comment>
<accession>A0A545SU76</accession>
<reference evidence="2 3" key="1">
    <citation type="submission" date="2019-06" db="EMBL/GenBank/DDBJ databases">
        <title>A novel species of marine bacteria.</title>
        <authorList>
            <person name="Wang Y."/>
        </authorList>
    </citation>
    <scope>NUCLEOTIDE SEQUENCE [LARGE SCALE GENOMIC DNA]</scope>
    <source>
        <strain evidence="2 3">MA1-10</strain>
    </source>
</reference>
<dbReference type="Proteomes" id="UP000315816">
    <property type="component" value="Unassembled WGS sequence"/>
</dbReference>
<keyword evidence="3" id="KW-1185">Reference proteome</keyword>
<gene>
    <name evidence="2" type="ORF">FIL88_02735</name>
</gene>
<keyword evidence="1" id="KW-0472">Membrane</keyword>
<keyword evidence="1" id="KW-0812">Transmembrane</keyword>
<proteinExistence type="predicted"/>
<protein>
    <submittedName>
        <fullName evidence="2">Uncharacterized protein</fullName>
    </submittedName>
</protein>
<organism evidence="2 3">
    <name type="scientific">Aliiroseovarius halocynthiae</name>
    <dbReference type="NCBI Taxonomy" id="985055"/>
    <lineage>
        <taxon>Bacteria</taxon>
        <taxon>Pseudomonadati</taxon>
        <taxon>Pseudomonadota</taxon>
        <taxon>Alphaproteobacteria</taxon>
        <taxon>Rhodobacterales</taxon>
        <taxon>Paracoccaceae</taxon>
        <taxon>Aliiroseovarius</taxon>
    </lineage>
</organism>
<evidence type="ECO:0000256" key="1">
    <source>
        <dbReference type="SAM" id="Phobius"/>
    </source>
</evidence>
<dbReference type="OrthoDB" id="8601734at2"/>
<keyword evidence="1" id="KW-1133">Transmembrane helix</keyword>
<dbReference type="EMBL" id="VICH01000004">
    <property type="protein sequence ID" value="TQV68522.1"/>
    <property type="molecule type" value="Genomic_DNA"/>
</dbReference>
<dbReference type="AlphaFoldDB" id="A0A545SU76"/>
<evidence type="ECO:0000313" key="2">
    <source>
        <dbReference type="EMBL" id="TQV68522.1"/>
    </source>
</evidence>
<dbReference type="RefSeq" id="WP_142852275.1">
    <property type="nucleotide sequence ID" value="NZ_FXWW01000001.1"/>
</dbReference>
<name>A0A545SU76_9RHOB</name>
<feature type="transmembrane region" description="Helical" evidence="1">
    <location>
        <begin position="6"/>
        <end position="23"/>
    </location>
</feature>